<organism evidence="4 5">
    <name type="scientific">Nocardia nova</name>
    <dbReference type="NCBI Taxonomy" id="37330"/>
    <lineage>
        <taxon>Bacteria</taxon>
        <taxon>Bacillati</taxon>
        <taxon>Actinomycetota</taxon>
        <taxon>Actinomycetes</taxon>
        <taxon>Mycobacteriales</taxon>
        <taxon>Nocardiaceae</taxon>
        <taxon>Nocardia</taxon>
    </lineage>
</organism>
<dbReference type="Pfam" id="PF20990">
    <property type="entry name" value="DUF2207_C"/>
    <property type="match status" value="1"/>
</dbReference>
<dbReference type="InterPro" id="IPR048389">
    <property type="entry name" value="YciQ-like_C"/>
</dbReference>
<feature type="transmembrane region" description="Helical" evidence="1">
    <location>
        <begin position="412"/>
        <end position="433"/>
    </location>
</feature>
<name>A0A2S6AFM4_9NOCA</name>
<accession>A0A2S6AFM4</accession>
<feature type="domain" description="Predicted membrane protein YciQ-like C-terminal" evidence="3">
    <location>
        <begin position="274"/>
        <end position="491"/>
    </location>
</feature>
<dbReference type="Proteomes" id="UP000238356">
    <property type="component" value="Unassembled WGS sequence"/>
</dbReference>
<dbReference type="EMBL" id="PSZD01000001">
    <property type="protein sequence ID" value="PPJ33210.1"/>
    <property type="molecule type" value="Genomic_DNA"/>
</dbReference>
<keyword evidence="1" id="KW-0472">Membrane</keyword>
<protein>
    <submittedName>
        <fullName evidence="4">DUF2207 domain-containing protein</fullName>
    </submittedName>
</protein>
<feature type="transmembrane region" description="Helical" evidence="1">
    <location>
        <begin position="387"/>
        <end position="406"/>
    </location>
</feature>
<sequence length="539" mass="56614">MLIFRGGAFGALLLIAAGLFAAAPAARAQEPAGVSIIADVKLSEAGLLEVAETVKVPPGGQFHMALPLRVGRDDGSERRFGVTDISSTGPGSAKVAGDVFSVDAPPGESSFKYTVHGTVSDAPGTQLFHWTGALNTDVASFDGSVISPSYRMGIADCTVGSVGSTRKCNDARVEPDGVLTMHEENLHKGDILDVTLQVPPGTVKANADIRGGRGTGAFAVTAPVLIAFGVLLAALAAFGAYLAWARRQDAAALTATGTLDPVQRNGNHSEFVSPDGILPGEAGLLLDGSADAADIAATVVDLAVRRYLWIAPVSDSDWRITRVNPVDDQLRSYEKHVYTTLLPEGADSVLLSELRAPGRVAAEPVRSALRRDALERGTLIDHDRRGLAFWIGVALLVIGVGATVGLAVAGGYALVGVAIALGGAAMLLLGRYLPARTAAGRALATQVKALQNGLDAQRPDQIPPADRELLFSRALPFTIIGGRADNWIRTFRDVDPGADRQAGLYWFGGFDRDRNLHRFAGHFPYFITALEGLFTTAGR</sequence>
<keyword evidence="2" id="KW-0732">Signal</keyword>
<feature type="chain" id="PRO_5015734392" evidence="2">
    <location>
        <begin position="29"/>
        <end position="539"/>
    </location>
</feature>
<gene>
    <name evidence="4" type="ORF">C5F51_02770</name>
</gene>
<keyword evidence="5" id="KW-1185">Reference proteome</keyword>
<reference evidence="4 5" key="1">
    <citation type="submission" date="2018-02" db="EMBL/GenBank/DDBJ databases">
        <title>8 Nocardia nova and 1 Nocardia cyriacigeorgica strain used for evolution to TMP-SMX.</title>
        <authorList>
            <person name="Mehta H."/>
            <person name="Weng J."/>
            <person name="Shamoo Y."/>
        </authorList>
    </citation>
    <scope>NUCLEOTIDE SEQUENCE [LARGE SCALE GENOMIC DNA]</scope>
    <source>
        <strain evidence="4 5">BAA2227</strain>
    </source>
</reference>
<dbReference type="RefSeq" id="WP_063010976.1">
    <property type="nucleotide sequence ID" value="NZ_JAHUVX010000001.1"/>
</dbReference>
<feature type="signal peptide" evidence="2">
    <location>
        <begin position="1"/>
        <end position="28"/>
    </location>
</feature>
<evidence type="ECO:0000313" key="5">
    <source>
        <dbReference type="Proteomes" id="UP000238356"/>
    </source>
</evidence>
<dbReference type="AlphaFoldDB" id="A0A2S6AFM4"/>
<dbReference type="GeneID" id="66718399"/>
<evidence type="ECO:0000313" key="4">
    <source>
        <dbReference type="EMBL" id="PPJ33210.1"/>
    </source>
</evidence>
<keyword evidence="1" id="KW-0812">Transmembrane</keyword>
<feature type="transmembrane region" description="Helical" evidence="1">
    <location>
        <begin position="224"/>
        <end position="244"/>
    </location>
</feature>
<evidence type="ECO:0000256" key="2">
    <source>
        <dbReference type="SAM" id="SignalP"/>
    </source>
</evidence>
<evidence type="ECO:0000256" key="1">
    <source>
        <dbReference type="SAM" id="Phobius"/>
    </source>
</evidence>
<keyword evidence="1" id="KW-1133">Transmembrane helix</keyword>
<evidence type="ECO:0000259" key="3">
    <source>
        <dbReference type="Pfam" id="PF20990"/>
    </source>
</evidence>
<comment type="caution">
    <text evidence="4">The sequence shown here is derived from an EMBL/GenBank/DDBJ whole genome shotgun (WGS) entry which is preliminary data.</text>
</comment>
<proteinExistence type="predicted"/>